<feature type="domain" description="Fimbrial-type adhesion" evidence="2">
    <location>
        <begin position="36"/>
        <end position="190"/>
    </location>
</feature>
<feature type="signal peptide" evidence="1">
    <location>
        <begin position="1"/>
        <end position="25"/>
    </location>
</feature>
<dbReference type="InterPro" id="IPR008966">
    <property type="entry name" value="Adhesion_dom_sf"/>
</dbReference>
<dbReference type="SUPFAM" id="SSF49401">
    <property type="entry name" value="Bacterial adhesins"/>
    <property type="match status" value="1"/>
</dbReference>
<dbReference type="InterPro" id="IPR000259">
    <property type="entry name" value="Adhesion_dom_fimbrial"/>
</dbReference>
<proteinExistence type="predicted"/>
<organism evidence="3 4">
    <name type="scientific">Hafnia alvei</name>
    <dbReference type="NCBI Taxonomy" id="569"/>
    <lineage>
        <taxon>Bacteria</taxon>
        <taxon>Pseudomonadati</taxon>
        <taxon>Pseudomonadota</taxon>
        <taxon>Gammaproteobacteria</taxon>
        <taxon>Enterobacterales</taxon>
        <taxon>Hafniaceae</taxon>
        <taxon>Hafnia</taxon>
    </lineage>
</organism>
<comment type="caution">
    <text evidence="3">The sequence shown here is derived from an EMBL/GenBank/DDBJ whole genome shotgun (WGS) entry which is preliminary data.</text>
</comment>
<dbReference type="InterPro" id="IPR050263">
    <property type="entry name" value="Bact_Fimbrial_Adh_Pro"/>
</dbReference>
<dbReference type="EMBL" id="SITJ01000052">
    <property type="protein sequence ID" value="TBL69514.1"/>
    <property type="molecule type" value="Genomic_DNA"/>
</dbReference>
<sequence>MFSCITKITITTLLVMGVISPVAMADLGLTANAMILDQSCKVTVEGGGNINMGVVSTAYVNATPSASQYFSGGKAFTLSVSDCGATRGGVANRMHLSFAPQSGSFADAGDQTFINETPVIAGGASGTGIVIFSTEGPKNVLEPGGNSNVVYPFPVSDDDAKYLFEARFQKISSAVAAGKVHSSVIVSAYYD</sequence>
<dbReference type="Proteomes" id="UP000291600">
    <property type="component" value="Unassembled WGS sequence"/>
</dbReference>
<evidence type="ECO:0000259" key="2">
    <source>
        <dbReference type="Pfam" id="PF00419"/>
    </source>
</evidence>
<evidence type="ECO:0000313" key="3">
    <source>
        <dbReference type="EMBL" id="TBL69514.1"/>
    </source>
</evidence>
<dbReference type="Pfam" id="PF00419">
    <property type="entry name" value="Fimbrial"/>
    <property type="match status" value="1"/>
</dbReference>
<gene>
    <name evidence="3" type="ORF">EYY96_04270</name>
</gene>
<keyword evidence="1" id="KW-0732">Signal</keyword>
<evidence type="ECO:0000313" key="4">
    <source>
        <dbReference type="Proteomes" id="UP000291600"/>
    </source>
</evidence>
<dbReference type="PANTHER" id="PTHR33420:SF5">
    <property type="entry name" value="FIMBRIAL SUBUNIT"/>
    <property type="match status" value="1"/>
</dbReference>
<dbReference type="NCBIfam" id="NF011794">
    <property type="entry name" value="PRK15262.1"/>
    <property type="match status" value="1"/>
</dbReference>
<name>A0ABD7Q747_HAFAL</name>
<dbReference type="InterPro" id="IPR036937">
    <property type="entry name" value="Adhesion_dom_fimbrial_sf"/>
</dbReference>
<evidence type="ECO:0000256" key="1">
    <source>
        <dbReference type="SAM" id="SignalP"/>
    </source>
</evidence>
<reference evidence="3 4" key="1">
    <citation type="submission" date="2019-02" db="EMBL/GenBank/DDBJ databases">
        <title>Comparative genomic analysis of the Hafnia genus genomes.</title>
        <authorList>
            <person name="Zhiqiu Y."/>
            <person name="Chao Y."/>
            <person name="Yuhui D."/>
            <person name="Di H."/>
            <person name="Bin L."/>
        </authorList>
    </citation>
    <scope>NUCLEOTIDE SEQUENCE [LARGE SCALE GENOMIC DNA]</scope>
    <source>
        <strain evidence="3 4">PCM_1210</strain>
    </source>
</reference>
<feature type="chain" id="PRO_5044801047" description="Fimbrial-type adhesion domain-containing protein" evidence="1">
    <location>
        <begin position="26"/>
        <end position="191"/>
    </location>
</feature>
<accession>A0ABD7Q747</accession>
<dbReference type="RefSeq" id="WP_130970479.1">
    <property type="nucleotide sequence ID" value="NZ_SITJ01000052.1"/>
</dbReference>
<protein>
    <recommendedName>
        <fullName evidence="2">Fimbrial-type adhesion domain-containing protein</fullName>
    </recommendedName>
</protein>
<dbReference type="Gene3D" id="2.60.40.1090">
    <property type="entry name" value="Fimbrial-type adhesion domain"/>
    <property type="match status" value="1"/>
</dbReference>
<dbReference type="PANTHER" id="PTHR33420">
    <property type="entry name" value="FIMBRIAL SUBUNIT ELFA-RELATED"/>
    <property type="match status" value="1"/>
</dbReference>
<dbReference type="AlphaFoldDB" id="A0ABD7Q747"/>